<dbReference type="SUPFAM" id="SSF53756">
    <property type="entry name" value="UDP-Glycosyltransferase/glycogen phosphorylase"/>
    <property type="match status" value="1"/>
</dbReference>
<evidence type="ECO:0000256" key="2">
    <source>
        <dbReference type="ARBA" id="ARBA00022676"/>
    </source>
</evidence>
<evidence type="ECO:0000313" key="5">
    <source>
        <dbReference type="EMBL" id="ATC65711.1"/>
    </source>
</evidence>
<accession>A0A290QM99</accession>
<dbReference type="InterPro" id="IPR028098">
    <property type="entry name" value="Glyco_trans_4-like_N"/>
</dbReference>
<sequence length="360" mass="40672">MKKVLLLAPELFASEGGIPRILRLYLKALCELAQPFGHVDLLVLNDAVFDSRDLRRYSDKRLESWEACNRHKSRFVRSTLRHSKRADQIVCGHIGQLPAAWLAQRLRPRLRYSLVAHGIEVWRPFTFLERLALKRAHRILCVSEFTRRELLKNIPKLPPERAIVLPNALDPYLTTLPSDSEAPTGTNPDILTISRLSKADNYKGIDHLIESLPQIRQEIPSARLRIVGRGDDLPRLQSLAKKLHLGDAVRFLGYVGDDDLRREIRDCRIFALPSHREGFGLVYLEAMAQGKPCVAARSGGAPEVLSPETGVLAEYANLPALSQACVHALRREWDSSAIRARADTFSYSRFRDHLGSLLFA</sequence>
<gene>
    <name evidence="5" type="ORF">CMV30_18125</name>
</gene>
<dbReference type="Pfam" id="PF13692">
    <property type="entry name" value="Glyco_trans_1_4"/>
    <property type="match status" value="1"/>
</dbReference>
<dbReference type="RefSeq" id="WP_096057340.1">
    <property type="nucleotide sequence ID" value="NZ_CP023344.1"/>
</dbReference>
<dbReference type="Pfam" id="PF13439">
    <property type="entry name" value="Glyco_transf_4"/>
    <property type="match status" value="1"/>
</dbReference>
<dbReference type="PANTHER" id="PTHR12526">
    <property type="entry name" value="GLYCOSYLTRANSFERASE"/>
    <property type="match status" value="1"/>
</dbReference>
<dbReference type="CDD" id="cd03801">
    <property type="entry name" value="GT4_PimA-like"/>
    <property type="match status" value="1"/>
</dbReference>
<dbReference type="OrthoDB" id="73743at2"/>
<comment type="similarity">
    <text evidence="1">Belongs to the glycosyltransferase group 1 family. Glycosyltransferase 4 subfamily.</text>
</comment>
<dbReference type="AlphaFoldDB" id="A0A290QM99"/>
<keyword evidence="2" id="KW-0328">Glycosyltransferase</keyword>
<dbReference type="KEGG" id="vbh:CMV30_18125"/>
<proteinExistence type="inferred from homology"/>
<evidence type="ECO:0000259" key="4">
    <source>
        <dbReference type="Pfam" id="PF13439"/>
    </source>
</evidence>
<keyword evidence="3" id="KW-0808">Transferase</keyword>
<evidence type="ECO:0000313" key="6">
    <source>
        <dbReference type="Proteomes" id="UP000217265"/>
    </source>
</evidence>
<dbReference type="Proteomes" id="UP000217265">
    <property type="component" value="Chromosome"/>
</dbReference>
<name>A0A290QM99_9BACT</name>
<dbReference type="Gene3D" id="3.40.50.2000">
    <property type="entry name" value="Glycogen Phosphorylase B"/>
    <property type="match status" value="2"/>
</dbReference>
<keyword evidence="6" id="KW-1185">Reference proteome</keyword>
<dbReference type="PANTHER" id="PTHR12526:SF640">
    <property type="entry name" value="COLANIC ACID BIOSYNTHESIS GLYCOSYLTRANSFERASE WCAL-RELATED"/>
    <property type="match status" value="1"/>
</dbReference>
<feature type="domain" description="Glycosyltransferase subfamily 4-like N-terminal" evidence="4">
    <location>
        <begin position="75"/>
        <end position="171"/>
    </location>
</feature>
<dbReference type="GO" id="GO:0016757">
    <property type="term" value="F:glycosyltransferase activity"/>
    <property type="evidence" value="ECO:0007669"/>
    <property type="project" value="UniProtKB-KW"/>
</dbReference>
<evidence type="ECO:0000256" key="3">
    <source>
        <dbReference type="ARBA" id="ARBA00022679"/>
    </source>
</evidence>
<evidence type="ECO:0000256" key="1">
    <source>
        <dbReference type="ARBA" id="ARBA00009481"/>
    </source>
</evidence>
<organism evidence="5 6">
    <name type="scientific">Nibricoccus aquaticus</name>
    <dbReference type="NCBI Taxonomy" id="2576891"/>
    <lineage>
        <taxon>Bacteria</taxon>
        <taxon>Pseudomonadati</taxon>
        <taxon>Verrucomicrobiota</taxon>
        <taxon>Opitutia</taxon>
        <taxon>Opitutales</taxon>
        <taxon>Opitutaceae</taxon>
        <taxon>Nibricoccus</taxon>
    </lineage>
</organism>
<reference evidence="5 6" key="1">
    <citation type="submission" date="2017-09" db="EMBL/GenBank/DDBJ databases">
        <title>Complete genome sequence of Verrucomicrobial strain HZ-65, isolated from freshwater.</title>
        <authorList>
            <person name="Choi A."/>
        </authorList>
    </citation>
    <scope>NUCLEOTIDE SEQUENCE [LARGE SCALE GENOMIC DNA]</scope>
    <source>
        <strain evidence="5 6">HZ-65</strain>
    </source>
</reference>
<dbReference type="EMBL" id="CP023344">
    <property type="protein sequence ID" value="ATC65711.1"/>
    <property type="molecule type" value="Genomic_DNA"/>
</dbReference>
<protein>
    <recommendedName>
        <fullName evidence="4">Glycosyltransferase subfamily 4-like N-terminal domain-containing protein</fullName>
    </recommendedName>
</protein>